<name>A0A5N5ZWM0_9ACTN</name>
<keyword evidence="2 10" id="KW-1003">Cell membrane</keyword>
<feature type="binding site" evidence="10">
    <location>
        <position position="187"/>
    </location>
    <ligand>
        <name>Na(+)</name>
        <dbReference type="ChEBI" id="CHEBI:29101"/>
        <note>structural</note>
    </ligand>
</feature>
<evidence type="ECO:0000256" key="7">
    <source>
        <dbReference type="ARBA" id="ARBA00035120"/>
    </source>
</evidence>
<dbReference type="GO" id="GO:0046872">
    <property type="term" value="F:metal ion binding"/>
    <property type="evidence" value="ECO:0007669"/>
    <property type="project" value="UniProtKB-KW"/>
</dbReference>
<dbReference type="GO" id="GO:0140114">
    <property type="term" value="P:cellular detoxification of fluoride"/>
    <property type="evidence" value="ECO:0007669"/>
    <property type="project" value="UniProtKB-UniRule"/>
</dbReference>
<dbReference type="EMBL" id="VDLY02000023">
    <property type="protein sequence ID" value="KAB8160179.1"/>
    <property type="molecule type" value="Genomic_DNA"/>
</dbReference>
<dbReference type="PANTHER" id="PTHR28259:SF1">
    <property type="entry name" value="FLUORIDE EXPORT PROTEIN 1-RELATED"/>
    <property type="match status" value="1"/>
</dbReference>
<organism evidence="12 13">
    <name type="scientific">Streptomyces mimosae</name>
    <dbReference type="NCBI Taxonomy" id="2586635"/>
    <lineage>
        <taxon>Bacteria</taxon>
        <taxon>Bacillati</taxon>
        <taxon>Actinomycetota</taxon>
        <taxon>Actinomycetes</taxon>
        <taxon>Kitasatosporales</taxon>
        <taxon>Streptomycetaceae</taxon>
        <taxon>Streptomyces</taxon>
    </lineage>
</organism>
<dbReference type="GO" id="GO:0005886">
    <property type="term" value="C:plasma membrane"/>
    <property type="evidence" value="ECO:0007669"/>
    <property type="project" value="UniProtKB-SubCell"/>
</dbReference>
<proteinExistence type="inferred from homology"/>
<comment type="similarity">
    <text evidence="7 10">Belongs to the fluoride channel Fluc/FEX (TC 1.A.43) family.</text>
</comment>
<evidence type="ECO:0000256" key="8">
    <source>
        <dbReference type="ARBA" id="ARBA00035585"/>
    </source>
</evidence>
<evidence type="ECO:0000256" key="1">
    <source>
        <dbReference type="ARBA" id="ARBA00004651"/>
    </source>
</evidence>
<reference evidence="12" key="1">
    <citation type="submission" date="2019-10" db="EMBL/GenBank/DDBJ databases">
        <title>Nonomuraea sp. nov., isolated from Phyllanthus amarus.</title>
        <authorList>
            <person name="Klykleung N."/>
            <person name="Tanasupawat S."/>
        </authorList>
    </citation>
    <scope>NUCLEOTIDE SEQUENCE [LARGE SCALE GENOMIC DNA]</scope>
    <source>
        <strain evidence="12">3MP-10</strain>
    </source>
</reference>
<feature type="compositionally biased region" description="Basic residues" evidence="11">
    <location>
        <begin position="1"/>
        <end position="12"/>
    </location>
</feature>
<keyword evidence="3 10" id="KW-0812">Transmembrane</keyword>
<evidence type="ECO:0000313" key="12">
    <source>
        <dbReference type="EMBL" id="KAB8160179.1"/>
    </source>
</evidence>
<dbReference type="HAMAP" id="MF_00454">
    <property type="entry name" value="FluC"/>
    <property type="match status" value="1"/>
</dbReference>
<keyword evidence="6 10" id="KW-0407">Ion channel</keyword>
<comment type="function">
    <text evidence="9 10">Fluoride-specific ion channel. Important for reducing fluoride concentration in the cell, thus reducing its toxicity.</text>
</comment>
<feature type="transmembrane region" description="Helical" evidence="10">
    <location>
        <begin position="144"/>
        <end position="167"/>
    </location>
</feature>
<comment type="subcellular location">
    <subcellularLocation>
        <location evidence="1 10">Cell membrane</location>
        <topology evidence="1 10">Multi-pass membrane protein</topology>
    </subcellularLocation>
</comment>
<keyword evidence="10" id="KW-0915">Sodium</keyword>
<protein>
    <recommendedName>
        <fullName evidence="10">Fluoride-specific ion channel FluC</fullName>
    </recommendedName>
</protein>
<evidence type="ECO:0000256" key="6">
    <source>
        <dbReference type="ARBA" id="ARBA00023303"/>
    </source>
</evidence>
<keyword evidence="10" id="KW-0406">Ion transport</keyword>
<evidence type="ECO:0000256" key="2">
    <source>
        <dbReference type="ARBA" id="ARBA00022475"/>
    </source>
</evidence>
<gene>
    <name evidence="10" type="primary">fluC</name>
    <name evidence="10" type="synonym">crcB</name>
    <name evidence="12" type="ORF">FH607_027750</name>
</gene>
<evidence type="ECO:0000256" key="10">
    <source>
        <dbReference type="HAMAP-Rule" id="MF_00454"/>
    </source>
</evidence>
<feature type="transmembrane region" description="Helical" evidence="10">
    <location>
        <begin position="113"/>
        <end position="132"/>
    </location>
</feature>
<evidence type="ECO:0000256" key="5">
    <source>
        <dbReference type="ARBA" id="ARBA00023136"/>
    </source>
</evidence>
<evidence type="ECO:0000256" key="11">
    <source>
        <dbReference type="SAM" id="MobiDB-lite"/>
    </source>
</evidence>
<dbReference type="GO" id="GO:0062054">
    <property type="term" value="F:fluoride channel activity"/>
    <property type="evidence" value="ECO:0007669"/>
    <property type="project" value="UniProtKB-UniRule"/>
</dbReference>
<dbReference type="Proteomes" id="UP000314251">
    <property type="component" value="Unassembled WGS sequence"/>
</dbReference>
<dbReference type="InterPro" id="IPR003691">
    <property type="entry name" value="FluC"/>
</dbReference>
<evidence type="ECO:0000313" key="13">
    <source>
        <dbReference type="Proteomes" id="UP000314251"/>
    </source>
</evidence>
<comment type="catalytic activity">
    <reaction evidence="8">
        <text>fluoride(in) = fluoride(out)</text>
        <dbReference type="Rhea" id="RHEA:76159"/>
        <dbReference type="ChEBI" id="CHEBI:17051"/>
    </reaction>
    <physiologicalReaction direction="left-to-right" evidence="8">
        <dbReference type="Rhea" id="RHEA:76160"/>
    </physiologicalReaction>
</comment>
<feature type="region of interest" description="Disordered" evidence="11">
    <location>
        <begin position="1"/>
        <end position="108"/>
    </location>
</feature>
<evidence type="ECO:0000256" key="4">
    <source>
        <dbReference type="ARBA" id="ARBA00022989"/>
    </source>
</evidence>
<feature type="transmembrane region" description="Helical" evidence="10">
    <location>
        <begin position="179"/>
        <end position="197"/>
    </location>
</feature>
<keyword evidence="5 10" id="KW-0472">Membrane</keyword>
<comment type="caution">
    <text evidence="12">The sequence shown here is derived from an EMBL/GenBank/DDBJ whole genome shotgun (WGS) entry which is preliminary data.</text>
</comment>
<sequence>MPARRPASRRHTPGWGAPGVPWAVAGPRRPREVGPSRSQPRHRRRQRSLLVIIAPARRARHRRVGSRTVTAEEPFAEGPLGPSHRGPSDKGRRAVEPEPIDPDLPAPPPVPPLPTVLAVVAVGGSLGALARYGAALRWPTPPGAFPWTTLVVNVLGCLLIGGLLVALTEVWAAHPLLRPFLATGVLGGFTTLSTYAVEVETLLRDGRVAAGLGVLGGTLVLALLAVTLGAWGARRLARPLLARRGARAGGGNGGAR</sequence>
<dbReference type="Pfam" id="PF02537">
    <property type="entry name" value="CRCB"/>
    <property type="match status" value="1"/>
</dbReference>
<keyword evidence="10" id="KW-0813">Transport</keyword>
<feature type="binding site" evidence="10">
    <location>
        <position position="190"/>
    </location>
    <ligand>
        <name>Na(+)</name>
        <dbReference type="ChEBI" id="CHEBI:29101"/>
        <note>structural</note>
    </ligand>
</feature>
<accession>A0A5N5ZWM0</accession>
<dbReference type="AlphaFoldDB" id="A0A5N5ZWM0"/>
<dbReference type="PANTHER" id="PTHR28259">
    <property type="entry name" value="FLUORIDE EXPORT PROTEIN 1-RELATED"/>
    <property type="match status" value="1"/>
</dbReference>
<dbReference type="OrthoDB" id="4408652at2"/>
<keyword evidence="4 10" id="KW-1133">Transmembrane helix</keyword>
<keyword evidence="10" id="KW-0479">Metal-binding</keyword>
<evidence type="ECO:0000256" key="9">
    <source>
        <dbReference type="ARBA" id="ARBA00049940"/>
    </source>
</evidence>
<feature type="compositionally biased region" description="Basic and acidic residues" evidence="11">
    <location>
        <begin position="86"/>
        <end position="96"/>
    </location>
</feature>
<feature type="transmembrane region" description="Helical" evidence="10">
    <location>
        <begin position="209"/>
        <end position="233"/>
    </location>
</feature>
<keyword evidence="13" id="KW-1185">Reference proteome</keyword>
<comment type="activity regulation">
    <text evidence="10">Na(+) is not transported, but it plays an essential structural role and its presence is essential for fluoride channel function.</text>
</comment>
<evidence type="ECO:0000256" key="3">
    <source>
        <dbReference type="ARBA" id="ARBA00022692"/>
    </source>
</evidence>